<dbReference type="Proteomes" id="UP000093795">
    <property type="component" value="Unassembled WGS sequence"/>
</dbReference>
<dbReference type="GO" id="GO:0006261">
    <property type="term" value="P:DNA-templated DNA replication"/>
    <property type="evidence" value="ECO:0007669"/>
    <property type="project" value="InterPro"/>
</dbReference>
<comment type="caution">
    <text evidence="8">The sequence shown here is derived from an EMBL/GenBank/DDBJ whole genome shotgun (WGS) entry which is preliminary data.</text>
</comment>
<feature type="domain" description="3'-5' exonuclease" evidence="6">
    <location>
        <begin position="10"/>
        <end position="172"/>
    </location>
</feature>
<dbReference type="SMART" id="SM00474">
    <property type="entry name" value="35EXOc"/>
    <property type="match status" value="1"/>
</dbReference>
<evidence type="ECO:0000256" key="1">
    <source>
        <dbReference type="ARBA" id="ARBA00007705"/>
    </source>
</evidence>
<reference evidence="8 9" key="1">
    <citation type="submission" date="2016-06" db="EMBL/GenBank/DDBJ databases">
        <authorList>
            <person name="Kjaerup R.B."/>
            <person name="Dalgaard T.S."/>
            <person name="Juul-Madsen H.R."/>
        </authorList>
    </citation>
    <scope>NUCLEOTIDE SEQUENCE [LARGE SCALE GENOMIC DNA]</scope>
    <source>
        <strain evidence="8 9">1081914.2</strain>
    </source>
</reference>
<protein>
    <recommendedName>
        <fullName evidence="3">DNA polymerase I</fullName>
        <ecNumber evidence="2">2.7.7.7</ecNumber>
    </recommendedName>
</protein>
<dbReference type="Gene3D" id="1.10.150.20">
    <property type="entry name" value="5' to 3' exonuclease, C-terminal subdomain"/>
    <property type="match status" value="1"/>
</dbReference>
<dbReference type="PANTHER" id="PTHR10133:SF27">
    <property type="entry name" value="DNA POLYMERASE NU"/>
    <property type="match status" value="1"/>
</dbReference>
<dbReference type="AlphaFoldDB" id="A0A1A3C055"/>
<evidence type="ECO:0000256" key="3">
    <source>
        <dbReference type="ARBA" id="ARBA00020311"/>
    </source>
</evidence>
<evidence type="ECO:0000256" key="4">
    <source>
        <dbReference type="ARBA" id="ARBA00022705"/>
    </source>
</evidence>
<organism evidence="8 9">
    <name type="scientific">Mycobacterium asiaticum</name>
    <dbReference type="NCBI Taxonomy" id="1790"/>
    <lineage>
        <taxon>Bacteria</taxon>
        <taxon>Bacillati</taxon>
        <taxon>Actinomycetota</taxon>
        <taxon>Actinomycetes</taxon>
        <taxon>Mycobacteriales</taxon>
        <taxon>Mycobacteriaceae</taxon>
        <taxon>Mycobacterium</taxon>
    </lineage>
</organism>
<dbReference type="EMBL" id="LZKQ01000231">
    <property type="protein sequence ID" value="OBI79061.1"/>
    <property type="molecule type" value="Genomic_DNA"/>
</dbReference>
<dbReference type="Gene3D" id="3.30.420.10">
    <property type="entry name" value="Ribonuclease H-like superfamily/Ribonuclease H"/>
    <property type="match status" value="1"/>
</dbReference>
<evidence type="ECO:0000313" key="8">
    <source>
        <dbReference type="EMBL" id="OBI79061.1"/>
    </source>
</evidence>
<proteinExistence type="inferred from homology"/>
<comment type="similarity">
    <text evidence="1">Belongs to the DNA polymerase type-A family.</text>
</comment>
<dbReference type="InterPro" id="IPR012337">
    <property type="entry name" value="RNaseH-like_sf"/>
</dbReference>
<dbReference type="CDD" id="cd06140">
    <property type="entry name" value="DNA_polA_I_Bacillus_like_exo"/>
    <property type="match status" value="1"/>
</dbReference>
<dbReference type="GO" id="GO:0003887">
    <property type="term" value="F:DNA-directed DNA polymerase activity"/>
    <property type="evidence" value="ECO:0007669"/>
    <property type="project" value="UniProtKB-EC"/>
</dbReference>
<dbReference type="SUPFAM" id="SSF56672">
    <property type="entry name" value="DNA/RNA polymerases"/>
    <property type="match status" value="1"/>
</dbReference>
<name>A0A1A3C055_MYCAS</name>
<dbReference type="InterPro" id="IPR043502">
    <property type="entry name" value="DNA/RNA_pol_sf"/>
</dbReference>
<dbReference type="PANTHER" id="PTHR10133">
    <property type="entry name" value="DNA POLYMERASE I"/>
    <property type="match status" value="1"/>
</dbReference>
<evidence type="ECO:0000256" key="5">
    <source>
        <dbReference type="ARBA" id="ARBA00049244"/>
    </source>
</evidence>
<keyword evidence="4" id="KW-0235">DNA replication</keyword>
<evidence type="ECO:0000256" key="2">
    <source>
        <dbReference type="ARBA" id="ARBA00012417"/>
    </source>
</evidence>
<dbReference type="InterPro" id="IPR054690">
    <property type="entry name" value="DNA_polI_exonuclease"/>
</dbReference>
<gene>
    <name evidence="8" type="ORF">A9X01_26530</name>
</gene>
<dbReference type="Gene3D" id="3.30.70.370">
    <property type="match status" value="1"/>
</dbReference>
<dbReference type="InterPro" id="IPR002562">
    <property type="entry name" value="3'-5'_exonuclease_dom"/>
</dbReference>
<feature type="domain" description="DNA-directed DNA polymerase family A palm" evidence="7">
    <location>
        <begin position="188"/>
        <end position="352"/>
    </location>
</feature>
<dbReference type="Pfam" id="PF22619">
    <property type="entry name" value="DNA_polI_exo1"/>
    <property type="match status" value="1"/>
</dbReference>
<dbReference type="EC" id="2.7.7.7" evidence="2"/>
<dbReference type="SMART" id="SM00482">
    <property type="entry name" value="POLAc"/>
    <property type="match status" value="1"/>
</dbReference>
<dbReference type="InterPro" id="IPR001098">
    <property type="entry name" value="DNA-dir_DNA_pol_A_palm_dom"/>
</dbReference>
<comment type="catalytic activity">
    <reaction evidence="5">
        <text>DNA(n) + a 2'-deoxyribonucleoside 5'-triphosphate = DNA(n+1) + diphosphate</text>
        <dbReference type="Rhea" id="RHEA:22508"/>
        <dbReference type="Rhea" id="RHEA-COMP:17339"/>
        <dbReference type="Rhea" id="RHEA-COMP:17340"/>
        <dbReference type="ChEBI" id="CHEBI:33019"/>
        <dbReference type="ChEBI" id="CHEBI:61560"/>
        <dbReference type="ChEBI" id="CHEBI:173112"/>
        <dbReference type="EC" id="2.7.7.7"/>
    </reaction>
</comment>
<accession>A0A1A3C055</accession>
<dbReference type="GO" id="GO:0003677">
    <property type="term" value="F:DNA binding"/>
    <property type="evidence" value="ECO:0007669"/>
    <property type="project" value="InterPro"/>
</dbReference>
<dbReference type="Pfam" id="PF00476">
    <property type="entry name" value="DNA_pol_A"/>
    <property type="match status" value="1"/>
</dbReference>
<dbReference type="STRING" id="1790.A5645_18340"/>
<evidence type="ECO:0000313" key="9">
    <source>
        <dbReference type="Proteomes" id="UP000093795"/>
    </source>
</evidence>
<evidence type="ECO:0000259" key="7">
    <source>
        <dbReference type="SMART" id="SM00482"/>
    </source>
</evidence>
<sequence length="397" mass="42105">MSLSRDFDVRGRVLEAGELPAWLSEHSLGNRFGLSVAGTGTGYDARAASLAIVAADGDGRFLDLAALTPDDTEALVSWLADPGPPKAVHDAPRAMHALGRRGWALRGITSDTMLAARLLRPERQSGSLNELLVHHMRCALPPEAVEGDSPRGLILQACAVLDLADVLDEELARIDSSSLLGRLELPAQRVLAELEMVGVAVDRRILAAAAPSKHVAADGRIHSSAPGHQMREAVVAGEGYAGLMIAQYRDLDTRILAHWAGEGAVIDEARSVGYASTLLGRRHYLPDLGSGDPRVRAAAERAAVAMAIRGSAADIIKVATIDVDQAIKAVGLTSRLVLQLSSGLVFEVAAGERDDLAGYVRDSMRGAYPLDEPLEVSIGYGPTLTAAMSHIRSHIRE</sequence>
<dbReference type="SUPFAM" id="SSF53098">
    <property type="entry name" value="Ribonuclease H-like"/>
    <property type="match status" value="1"/>
</dbReference>
<dbReference type="GO" id="GO:0008408">
    <property type="term" value="F:3'-5' exonuclease activity"/>
    <property type="evidence" value="ECO:0007669"/>
    <property type="project" value="InterPro"/>
</dbReference>
<dbReference type="GO" id="GO:0006302">
    <property type="term" value="P:double-strand break repair"/>
    <property type="evidence" value="ECO:0007669"/>
    <property type="project" value="TreeGrafter"/>
</dbReference>
<dbReference type="InterPro" id="IPR036397">
    <property type="entry name" value="RNaseH_sf"/>
</dbReference>
<dbReference type="InterPro" id="IPR002298">
    <property type="entry name" value="DNA_polymerase_A"/>
</dbReference>
<evidence type="ECO:0000259" key="6">
    <source>
        <dbReference type="SMART" id="SM00474"/>
    </source>
</evidence>